<keyword evidence="5" id="KW-0472">Membrane</keyword>
<reference evidence="7 8" key="1">
    <citation type="submission" date="2017-09" db="EMBL/GenBank/DDBJ databases">
        <title>Depth-based differentiation of microbial function through sediment-hosted aquifers and enrichment of novel symbionts in the deep terrestrial subsurface.</title>
        <authorList>
            <person name="Probst A.J."/>
            <person name="Ladd B."/>
            <person name="Jarett J.K."/>
            <person name="Geller-Mcgrath D.E."/>
            <person name="Sieber C.M."/>
            <person name="Emerson J.B."/>
            <person name="Anantharaman K."/>
            <person name="Thomas B.C."/>
            <person name="Malmstrom R."/>
            <person name="Stieglmeier M."/>
            <person name="Klingl A."/>
            <person name="Woyke T."/>
            <person name="Ryan C.M."/>
            <person name="Banfield J.F."/>
        </authorList>
    </citation>
    <scope>NUCLEOTIDE SEQUENCE [LARGE SCALE GENOMIC DNA]</scope>
    <source>
        <strain evidence="7">CG23_combo_of_CG06-09_8_20_14_all_40_13</strain>
    </source>
</reference>
<dbReference type="PANTHER" id="PTHR11603">
    <property type="entry name" value="AAA FAMILY ATPASE"/>
    <property type="match status" value="1"/>
</dbReference>
<feature type="transmembrane region" description="Helical" evidence="5">
    <location>
        <begin position="40"/>
        <end position="59"/>
    </location>
</feature>
<evidence type="ECO:0000256" key="1">
    <source>
        <dbReference type="ARBA" id="ARBA00001946"/>
    </source>
</evidence>
<dbReference type="PANTHER" id="PTHR11603:SF147">
    <property type="entry name" value="MEMBRANE PROTEIN"/>
    <property type="match status" value="1"/>
</dbReference>
<dbReference type="Pfam" id="PF01850">
    <property type="entry name" value="PIN"/>
    <property type="match status" value="1"/>
</dbReference>
<dbReference type="AlphaFoldDB" id="A0A2G9YQE6"/>
<accession>A0A2G9YQE6</accession>
<keyword evidence="3" id="KW-0378">Hydrolase</keyword>
<dbReference type="CDD" id="cd09877">
    <property type="entry name" value="PIN_YacL-like"/>
    <property type="match status" value="1"/>
</dbReference>
<proteinExistence type="predicted"/>
<protein>
    <recommendedName>
        <fullName evidence="6">TRAM domain-containing protein</fullName>
    </recommendedName>
</protein>
<dbReference type="Proteomes" id="UP000231567">
    <property type="component" value="Unassembled WGS sequence"/>
</dbReference>
<keyword evidence="5" id="KW-0812">Transmembrane</keyword>
<dbReference type="GO" id="GO:0016787">
    <property type="term" value="F:hydrolase activity"/>
    <property type="evidence" value="ECO:0007669"/>
    <property type="project" value="UniProtKB-KW"/>
</dbReference>
<keyword evidence="4" id="KW-0460">Magnesium</keyword>
<gene>
    <name evidence="7" type="ORF">COX39_03085</name>
</gene>
<dbReference type="InterPro" id="IPR002716">
    <property type="entry name" value="PIN_dom"/>
</dbReference>
<feature type="transmembrane region" description="Helical" evidence="5">
    <location>
        <begin position="71"/>
        <end position="90"/>
    </location>
</feature>
<evidence type="ECO:0000256" key="5">
    <source>
        <dbReference type="SAM" id="Phobius"/>
    </source>
</evidence>
<comment type="caution">
    <text evidence="7">The sequence shown here is derived from an EMBL/GenBank/DDBJ whole genome shotgun (WGS) entry which is preliminary data.</text>
</comment>
<evidence type="ECO:0000313" key="8">
    <source>
        <dbReference type="Proteomes" id="UP000231567"/>
    </source>
</evidence>
<dbReference type="GO" id="GO:0004518">
    <property type="term" value="F:nuclease activity"/>
    <property type="evidence" value="ECO:0007669"/>
    <property type="project" value="UniProtKB-KW"/>
</dbReference>
<feature type="transmembrane region" description="Helical" evidence="5">
    <location>
        <begin position="12"/>
        <end position="28"/>
    </location>
</feature>
<dbReference type="InterPro" id="IPR002792">
    <property type="entry name" value="TRAM_dom"/>
</dbReference>
<sequence>MFDLATSKDSDFILFIIILAGAILVLLLTRKLLKVSFPYFFLAILGLIIGLSISALASNPLSKLPGDFGKWLPIIFSVFITIGILDLFLAQAKSFALILQRLLHLPTAKDLTAFEIIVDTSVLIDGRIREIAQVGFVCAKLIVPKVVLKELQDISDSTNPMKRAKGRRGMEVLADLQKLPQVSIEIIDNGDKRHVEADTRIVQLAKSRQAKIITVDYNLNQIAQIQGIEVLNINQLTEAIKPSLIPGDELSVKVLQKGKEKDQGVGYLSDGTMIVIEGGDKYVGQILNCEVVRIYQTAAGKIIFMKSKKLKG</sequence>
<dbReference type="Pfam" id="PF01938">
    <property type="entry name" value="TRAM"/>
    <property type="match status" value="1"/>
</dbReference>
<dbReference type="Gene3D" id="3.40.50.1010">
    <property type="entry name" value="5'-nuclease"/>
    <property type="match status" value="1"/>
</dbReference>
<evidence type="ECO:0000256" key="4">
    <source>
        <dbReference type="ARBA" id="ARBA00022842"/>
    </source>
</evidence>
<keyword evidence="2" id="KW-0540">Nuclease</keyword>
<evidence type="ECO:0000259" key="6">
    <source>
        <dbReference type="PROSITE" id="PS50926"/>
    </source>
</evidence>
<name>A0A2G9YQE6_9BACT</name>
<dbReference type="InterPro" id="IPR029060">
    <property type="entry name" value="PIN-like_dom_sf"/>
</dbReference>
<evidence type="ECO:0000313" key="7">
    <source>
        <dbReference type="EMBL" id="PIP21424.1"/>
    </source>
</evidence>
<dbReference type="PROSITE" id="PS50926">
    <property type="entry name" value="TRAM"/>
    <property type="match status" value="1"/>
</dbReference>
<dbReference type="SUPFAM" id="SSF88723">
    <property type="entry name" value="PIN domain-like"/>
    <property type="match status" value="1"/>
</dbReference>
<evidence type="ECO:0000256" key="3">
    <source>
        <dbReference type="ARBA" id="ARBA00022801"/>
    </source>
</evidence>
<organism evidence="7 8">
    <name type="scientific">Candidatus Nealsonbacteria bacterium CG23_combo_of_CG06-09_8_20_14_all_40_13</name>
    <dbReference type="NCBI Taxonomy" id="1974724"/>
    <lineage>
        <taxon>Bacteria</taxon>
        <taxon>Candidatus Nealsoniibacteriota</taxon>
    </lineage>
</organism>
<dbReference type="EMBL" id="PCRM01000041">
    <property type="protein sequence ID" value="PIP21424.1"/>
    <property type="molecule type" value="Genomic_DNA"/>
</dbReference>
<feature type="domain" description="TRAM" evidence="6">
    <location>
        <begin position="243"/>
        <end position="304"/>
    </location>
</feature>
<comment type="cofactor">
    <cofactor evidence="1">
        <name>Mg(2+)</name>
        <dbReference type="ChEBI" id="CHEBI:18420"/>
    </cofactor>
</comment>
<dbReference type="InterPro" id="IPR052041">
    <property type="entry name" value="Nucleic_acid_metab_PIN/TRAM"/>
</dbReference>
<keyword evidence="5" id="KW-1133">Transmembrane helix</keyword>
<evidence type="ECO:0000256" key="2">
    <source>
        <dbReference type="ARBA" id="ARBA00022722"/>
    </source>
</evidence>